<proteinExistence type="predicted"/>
<feature type="region of interest" description="Disordered" evidence="1">
    <location>
        <begin position="244"/>
        <end position="265"/>
    </location>
</feature>
<dbReference type="EMBL" id="CP158568">
    <property type="protein sequence ID" value="XBY44216.1"/>
    <property type="molecule type" value="Genomic_DNA"/>
</dbReference>
<dbReference type="RefSeq" id="WP_407049310.1">
    <property type="nucleotide sequence ID" value="NZ_CP158568.1"/>
</dbReference>
<dbReference type="AlphaFoldDB" id="A0AAU7X9H4"/>
<evidence type="ECO:0000256" key="1">
    <source>
        <dbReference type="SAM" id="MobiDB-lite"/>
    </source>
</evidence>
<reference evidence="2" key="1">
    <citation type="submission" date="2024-06" db="EMBL/GenBank/DDBJ databases">
        <title>Methylostella associata gen. nov., sp. nov., a novel Ancalomicrobiaceae-affiliated facultatively methylotrophic bacteria that feed on methanotrophs of the genus Methylococcus.</title>
        <authorList>
            <person name="Saltykova V."/>
            <person name="Danilova O.V."/>
            <person name="Oshkin I.Y."/>
            <person name="Belova S.E."/>
            <person name="Pimenov N.V."/>
            <person name="Dedysh S.N."/>
        </authorList>
    </citation>
    <scope>NUCLEOTIDE SEQUENCE</scope>
    <source>
        <strain evidence="2">S20</strain>
    </source>
</reference>
<dbReference type="InterPro" id="IPR007362">
    <property type="entry name" value="DUF429"/>
</dbReference>
<sequence>MTDRAPAPDHPIPAWTPGRAVAGVDGCPAGWIAVYRWPGTDRPPEAKVHARFTEILADGNDPAVVGVDMPIGLPDRSGPGGRGPERLVRAFLGERQSSVFTVPSRAAVEAGIGLPDDAGYAAACRVAAETSEPPRKVSKQCFYLFPKIREMDALFDERDLAGRVFEVHPEVAFWRLNGERAMPLPKKVKSRPNPPGLAERVDLLVRHGLPRALLEGPRPRGVGPDDLLDAAVVSLIAERIARSEATPFPNPPGRDERGRPIAIWA</sequence>
<accession>A0AAU7X9H4</accession>
<protein>
    <submittedName>
        <fullName evidence="2">DUF429 domain-containing protein</fullName>
    </submittedName>
</protein>
<evidence type="ECO:0000313" key="2">
    <source>
        <dbReference type="EMBL" id="XBY44216.1"/>
    </source>
</evidence>
<organism evidence="2">
    <name type="scientific">Methyloraptor flagellatus</name>
    <dbReference type="NCBI Taxonomy" id="3162530"/>
    <lineage>
        <taxon>Bacteria</taxon>
        <taxon>Pseudomonadati</taxon>
        <taxon>Pseudomonadota</taxon>
        <taxon>Alphaproteobacteria</taxon>
        <taxon>Hyphomicrobiales</taxon>
        <taxon>Ancalomicrobiaceae</taxon>
        <taxon>Methyloraptor</taxon>
    </lineage>
</organism>
<name>A0AAU7X9H4_9HYPH</name>
<dbReference type="Pfam" id="PF04250">
    <property type="entry name" value="DUF429"/>
    <property type="match status" value="1"/>
</dbReference>
<gene>
    <name evidence="2" type="ORF">ABS361_19585</name>
</gene>
<dbReference type="KEGG" id="mflg:ABS361_19585"/>